<evidence type="ECO:0000313" key="1">
    <source>
        <dbReference type="EMBL" id="MBB5979616.1"/>
    </source>
</evidence>
<keyword evidence="2" id="KW-1185">Reference proteome</keyword>
<evidence type="ECO:0000313" key="2">
    <source>
        <dbReference type="Proteomes" id="UP000558997"/>
    </source>
</evidence>
<gene>
    <name evidence="1" type="ORF">HDA44_002957</name>
</gene>
<comment type="caution">
    <text evidence="1">The sequence shown here is derived from an EMBL/GenBank/DDBJ whole genome shotgun (WGS) entry which is preliminary data.</text>
</comment>
<dbReference type="EMBL" id="JACHNF010000001">
    <property type="protein sequence ID" value="MBB5979616.1"/>
    <property type="molecule type" value="Genomic_DNA"/>
</dbReference>
<dbReference type="Proteomes" id="UP000558997">
    <property type="component" value="Unassembled WGS sequence"/>
</dbReference>
<protein>
    <submittedName>
        <fullName evidence="1">8-oxo-dGTP pyrophosphatase MutT (NUDIX family)</fullName>
    </submittedName>
</protein>
<name>A0A841DS69_9ACTN</name>
<proteinExistence type="predicted"/>
<dbReference type="Gene3D" id="3.90.79.10">
    <property type="entry name" value="Nucleoside Triphosphate Pyrophosphohydrolase"/>
    <property type="match status" value="1"/>
</dbReference>
<sequence>MRISDPNLDMYAFLITRWDGEPVNAEPEEHDDLRWFRPSELADLKLAHPAGLPSILSAIEAGQTPRPEASDD</sequence>
<dbReference type="AlphaFoldDB" id="A0A841DS69"/>
<organism evidence="1 2">
    <name type="scientific">Kribbella solani</name>
    <dbReference type="NCBI Taxonomy" id="236067"/>
    <lineage>
        <taxon>Bacteria</taxon>
        <taxon>Bacillati</taxon>
        <taxon>Actinomycetota</taxon>
        <taxon>Actinomycetes</taxon>
        <taxon>Propionibacteriales</taxon>
        <taxon>Kribbellaceae</taxon>
        <taxon>Kribbella</taxon>
    </lineage>
</organism>
<dbReference type="SUPFAM" id="SSF55811">
    <property type="entry name" value="Nudix"/>
    <property type="match status" value="1"/>
</dbReference>
<reference evidence="1 2" key="1">
    <citation type="submission" date="2020-08" db="EMBL/GenBank/DDBJ databases">
        <title>Sequencing the genomes of 1000 actinobacteria strains.</title>
        <authorList>
            <person name="Klenk H.-P."/>
        </authorList>
    </citation>
    <scope>NUCLEOTIDE SEQUENCE [LARGE SCALE GENOMIC DNA]</scope>
    <source>
        <strain evidence="1 2">DSM 17294</strain>
    </source>
</reference>
<accession>A0A841DS69</accession>
<dbReference type="InterPro" id="IPR015797">
    <property type="entry name" value="NUDIX_hydrolase-like_dom_sf"/>
</dbReference>